<dbReference type="InterPro" id="IPR053161">
    <property type="entry name" value="Ulvan_degrading_GH"/>
</dbReference>
<sequence>MKPQMEMPFHNPPSMYRPAPLWVWNDDMDKPRIREQLLALKSQGFGGAFVHPRPGLVTEYLSTAWFELWREALSVAKELEVKLYIYDENSYPSGFAGGHIPAQLPDCLANAVMLRQWGIEEWRKASNDTSAFLNRPGHPIRAYTFTTAPDGKITLTKDITDEPIALWGNHGEHFMVLEIGSPETNSWLGGFAYTDILRPEVTELFLKTTYEAYYARFGDDFGGAIPAIFTDEPEISPGNLFQSGADFLPFSYWLAAEFYKRNGYSLLEGLPALFMDVDGLNLPVDPLKIRYDYYDTLRELWVTNSVKPISQWCESRGIAYTGHYLEHSWPYPWGRSSPSVMSLYEYMHWPAIDMLMTHLLKNDEPESHLMVTIREAHSAANQMSRERVLCEAYGAGGWDSTFEDYKRIGDWLYVHGINFMNQHLTFSTITGARKRDHPQSFDWRQPWWEEYRSLNDYFARLSMVLAQGETHNRVLVLNPTTSAYLQTPEQGSPGLISDHKGAFQADLALFQYLCDEQWDYDFGDEFIIENHGRMQGNELVVGARAYKIVILPSAMVQIRQSTLDLLLQYLQMGGKVLAFNCQLSRIDGVYKEKLMDELRSHDNWVDINDLASLNVALQASLSPRLAWTTTSSEANRGIVHLRRVYKEDDVAYYFITNSRASAQEGVLKIAGSSVQRYDLWEGEMKAIPSTLMGTHIHIPINLAASGSLLLKVDEAVSLGLHGSPEQALHTAWNEVSLTDSNVEVESANIFPIDYCSLVVDGTTYTDISTLYAADKLFEHRGFAANPWDNGIQYKRRLLDRDRFYGESSGFTVVYEFQMDGSACVGLTWLGIEHADWYHVYVNEQLVDQIGTPSTLDHHILEMEITSLLLSGKNVVTLIAHVFQVRMEIEPMYLRGEFGVSAQCGRWLLGNKQEMGWGSWLDYGYPFYNGAVLYSHSFEITQMAEELLITLQRWEGTVVSVYMDGAFVGLIGTDASNSLHVDHSLKSGVHSMQVRVCGSQKNLLGPHHDPDHPRNKAWPGCWKQAPKVGQPRAEQYDLISYGLYGPVQVNYR</sequence>
<comment type="caution">
    <text evidence="1">The sequence shown here is derived from an EMBL/GenBank/DDBJ whole genome shotgun (WGS) entry which is preliminary data.</text>
</comment>
<evidence type="ECO:0000313" key="1">
    <source>
        <dbReference type="EMBL" id="OCT12820.1"/>
    </source>
</evidence>
<dbReference type="STRING" id="512399.A8709_21000"/>
<organism evidence="1 2">
    <name type="scientific">Paenibacillus pectinilyticus</name>
    <dbReference type="NCBI Taxonomy" id="512399"/>
    <lineage>
        <taxon>Bacteria</taxon>
        <taxon>Bacillati</taxon>
        <taxon>Bacillota</taxon>
        <taxon>Bacilli</taxon>
        <taxon>Bacillales</taxon>
        <taxon>Paenibacillaceae</taxon>
        <taxon>Paenibacillus</taxon>
    </lineage>
</organism>
<proteinExistence type="predicted"/>
<dbReference type="RefSeq" id="WP_065854727.1">
    <property type="nucleotide sequence ID" value="NZ_LYPC01000026.1"/>
</dbReference>
<dbReference type="PANTHER" id="PTHR36848:SF2">
    <property type="entry name" value="SECRETED PROTEIN"/>
    <property type="match status" value="1"/>
</dbReference>
<keyword evidence="2" id="KW-1185">Reference proteome</keyword>
<gene>
    <name evidence="1" type="ORF">A8709_21000</name>
</gene>
<dbReference type="Proteomes" id="UP000093309">
    <property type="component" value="Unassembled WGS sequence"/>
</dbReference>
<dbReference type="Pfam" id="PF17132">
    <property type="entry name" value="Glyco_hydro_106"/>
    <property type="match status" value="1"/>
</dbReference>
<name>A0A1C0ZXS3_9BACL</name>
<accession>A0A1C0ZXS3</accession>
<protein>
    <recommendedName>
        <fullName evidence="3">Glycoside hydrolase</fullName>
    </recommendedName>
</protein>
<reference evidence="2" key="1">
    <citation type="submission" date="2016-05" db="EMBL/GenBank/DDBJ databases">
        <title>Paenibacillus oryzae. sp. nov., isolated from the rice root.</title>
        <authorList>
            <person name="Zhang J."/>
            <person name="Zhang X."/>
        </authorList>
    </citation>
    <scope>NUCLEOTIDE SEQUENCE [LARGE SCALE GENOMIC DNA]</scope>
    <source>
        <strain evidence="2">KCTC13222</strain>
    </source>
</reference>
<evidence type="ECO:0008006" key="3">
    <source>
        <dbReference type="Google" id="ProtNLM"/>
    </source>
</evidence>
<dbReference type="AlphaFoldDB" id="A0A1C0ZXS3"/>
<dbReference type="PANTHER" id="PTHR36848">
    <property type="entry name" value="DNA-BINDING PROTEIN (PUTATIVE SECRETED PROTEIN)-RELATED"/>
    <property type="match status" value="1"/>
</dbReference>
<dbReference type="EMBL" id="LYPC01000026">
    <property type="protein sequence ID" value="OCT12820.1"/>
    <property type="molecule type" value="Genomic_DNA"/>
</dbReference>
<evidence type="ECO:0000313" key="2">
    <source>
        <dbReference type="Proteomes" id="UP000093309"/>
    </source>
</evidence>
<dbReference type="OrthoDB" id="9761519at2"/>